<feature type="transmembrane region" description="Helical" evidence="7">
    <location>
        <begin position="355"/>
        <end position="374"/>
    </location>
</feature>
<evidence type="ECO:0000313" key="10">
    <source>
        <dbReference type="Proteomes" id="UP000182149"/>
    </source>
</evidence>
<dbReference type="Gene3D" id="1.20.1250.20">
    <property type="entry name" value="MFS general substrate transporter like domains"/>
    <property type="match status" value="1"/>
</dbReference>
<dbReference type="PANTHER" id="PTHR43124">
    <property type="entry name" value="PURINE EFFLUX PUMP PBUE"/>
    <property type="match status" value="1"/>
</dbReference>
<accession>A0A1L8QQI0</accession>
<feature type="transmembrane region" description="Helical" evidence="7">
    <location>
        <begin position="294"/>
        <end position="315"/>
    </location>
</feature>
<evidence type="ECO:0000256" key="4">
    <source>
        <dbReference type="ARBA" id="ARBA00022692"/>
    </source>
</evidence>
<feature type="transmembrane region" description="Helical" evidence="7">
    <location>
        <begin position="83"/>
        <end position="102"/>
    </location>
</feature>
<dbReference type="PROSITE" id="PS00217">
    <property type="entry name" value="SUGAR_TRANSPORT_2"/>
    <property type="match status" value="1"/>
</dbReference>
<evidence type="ECO:0000313" key="9">
    <source>
        <dbReference type="EMBL" id="OJG09771.1"/>
    </source>
</evidence>
<feature type="domain" description="Major facilitator superfamily (MFS) profile" evidence="8">
    <location>
        <begin position="17"/>
        <end position="410"/>
    </location>
</feature>
<keyword evidence="3" id="KW-1003">Cell membrane</keyword>
<dbReference type="PROSITE" id="PS50850">
    <property type="entry name" value="MFS"/>
    <property type="match status" value="1"/>
</dbReference>
<feature type="transmembrane region" description="Helical" evidence="7">
    <location>
        <begin position="17"/>
        <end position="42"/>
    </location>
</feature>
<dbReference type="SUPFAM" id="SSF103473">
    <property type="entry name" value="MFS general substrate transporter"/>
    <property type="match status" value="1"/>
</dbReference>
<evidence type="ECO:0000256" key="3">
    <source>
        <dbReference type="ARBA" id="ARBA00022475"/>
    </source>
</evidence>
<dbReference type="Proteomes" id="UP000182149">
    <property type="component" value="Unassembled WGS sequence"/>
</dbReference>
<name>A0A1L8QQI0_9ENTE</name>
<dbReference type="InterPro" id="IPR011701">
    <property type="entry name" value="MFS"/>
</dbReference>
<dbReference type="PANTHER" id="PTHR43124:SF3">
    <property type="entry name" value="CHLORAMPHENICOL EFFLUX PUMP RV0191"/>
    <property type="match status" value="1"/>
</dbReference>
<keyword evidence="4 7" id="KW-0812">Transmembrane</keyword>
<keyword evidence="6 7" id="KW-0472">Membrane</keyword>
<feature type="transmembrane region" description="Helical" evidence="7">
    <location>
        <begin position="263"/>
        <end position="282"/>
    </location>
</feature>
<evidence type="ECO:0000256" key="2">
    <source>
        <dbReference type="ARBA" id="ARBA00022448"/>
    </source>
</evidence>
<dbReference type="InterPro" id="IPR005829">
    <property type="entry name" value="Sugar_transporter_CS"/>
</dbReference>
<feature type="transmembrane region" description="Helical" evidence="7">
    <location>
        <begin position="141"/>
        <end position="163"/>
    </location>
</feature>
<feature type="transmembrane region" description="Helical" evidence="7">
    <location>
        <begin position="223"/>
        <end position="243"/>
    </location>
</feature>
<evidence type="ECO:0000256" key="1">
    <source>
        <dbReference type="ARBA" id="ARBA00004651"/>
    </source>
</evidence>
<dbReference type="InterPro" id="IPR020846">
    <property type="entry name" value="MFS_dom"/>
</dbReference>
<comment type="subcellular location">
    <subcellularLocation>
        <location evidence="1">Cell membrane</location>
        <topology evidence="1">Multi-pass membrane protein</topology>
    </subcellularLocation>
</comment>
<dbReference type="EMBL" id="JXKD01000013">
    <property type="protein sequence ID" value="OJG09771.1"/>
    <property type="molecule type" value="Genomic_DNA"/>
</dbReference>
<evidence type="ECO:0000256" key="5">
    <source>
        <dbReference type="ARBA" id="ARBA00022989"/>
    </source>
</evidence>
<evidence type="ECO:0000256" key="6">
    <source>
        <dbReference type="ARBA" id="ARBA00023136"/>
    </source>
</evidence>
<feature type="transmembrane region" description="Helical" evidence="7">
    <location>
        <begin position="54"/>
        <end position="76"/>
    </location>
</feature>
<dbReference type="InterPro" id="IPR036259">
    <property type="entry name" value="MFS_trans_sf"/>
</dbReference>
<organism evidence="9 10">
    <name type="scientific">Enterococcus aquimarinus</name>
    <dbReference type="NCBI Taxonomy" id="328396"/>
    <lineage>
        <taxon>Bacteria</taxon>
        <taxon>Bacillati</taxon>
        <taxon>Bacillota</taxon>
        <taxon>Bacilli</taxon>
        <taxon>Lactobacillales</taxon>
        <taxon>Enterococcaceae</taxon>
        <taxon>Enterococcus</taxon>
    </lineage>
</organism>
<dbReference type="AlphaFoldDB" id="A0A1L8QQI0"/>
<keyword evidence="5 7" id="KW-1133">Transmembrane helix</keyword>
<comment type="caution">
    <text evidence="9">The sequence shown here is derived from an EMBL/GenBank/DDBJ whole genome shotgun (WGS) entry which is preliminary data.</text>
</comment>
<proteinExistence type="predicted"/>
<feature type="transmembrane region" description="Helical" evidence="7">
    <location>
        <begin position="321"/>
        <end position="343"/>
    </location>
</feature>
<keyword evidence="10" id="KW-1185">Reference proteome</keyword>
<dbReference type="GO" id="GO:0005886">
    <property type="term" value="C:plasma membrane"/>
    <property type="evidence" value="ECO:0007669"/>
    <property type="project" value="UniProtKB-SubCell"/>
</dbReference>
<feature type="transmembrane region" description="Helical" evidence="7">
    <location>
        <begin position="386"/>
        <end position="405"/>
    </location>
</feature>
<feature type="transmembrane region" description="Helical" evidence="7">
    <location>
        <begin position="175"/>
        <end position="194"/>
    </location>
</feature>
<feature type="transmembrane region" description="Helical" evidence="7">
    <location>
        <begin position="108"/>
        <end position="129"/>
    </location>
</feature>
<dbReference type="Pfam" id="PF07690">
    <property type="entry name" value="MFS_1"/>
    <property type="match status" value="1"/>
</dbReference>
<dbReference type="InterPro" id="IPR050189">
    <property type="entry name" value="MFS_Efflux_Transporters"/>
</dbReference>
<dbReference type="GO" id="GO:0022857">
    <property type="term" value="F:transmembrane transporter activity"/>
    <property type="evidence" value="ECO:0007669"/>
    <property type="project" value="InterPro"/>
</dbReference>
<reference evidence="9 10" key="1">
    <citation type="submission" date="2014-12" db="EMBL/GenBank/DDBJ databases">
        <title>Draft genome sequences of 29 type strains of Enterococci.</title>
        <authorList>
            <person name="Zhong Z."/>
            <person name="Sun Z."/>
            <person name="Liu W."/>
            <person name="Zhang W."/>
            <person name="Zhang H."/>
        </authorList>
    </citation>
    <scope>NUCLEOTIDE SEQUENCE [LARGE SCALE GENOMIC DNA]</scope>
    <source>
        <strain evidence="9 10">DSM 17690</strain>
    </source>
</reference>
<gene>
    <name evidence="9" type="ORF">RU93_GL000586</name>
</gene>
<dbReference type="STRING" id="328396.RU93_GL000586"/>
<protein>
    <recommendedName>
        <fullName evidence="8">Major facilitator superfamily (MFS) profile domain-containing protein</fullName>
    </recommendedName>
</protein>
<keyword evidence="2" id="KW-0813">Transport</keyword>
<sequence>MMNVVDKKTGMPYWQKIVAVLTVGWIVIWIYRTVLTPIYPIISDYFGGATDSQLGSISSFYFLGYVMMQIPSGMLVDKFGKKTILIPGFILFGLGTIIVAMANVLPVLFLGSVFAGLGCGTFYGVAYSLTAEYVPSNKRSLATAIVNSGTAVGSGLGLVSSSYFVGTGILPWQSLIWMTAGLIAIMTVVFAKVIKKEQMKPVEQKTKVQEAQLAEKGSTIKQLFRPHMIAAYVLYFSTLYAYYLIDTWLPNFLETERQFEGTAIGLVSSLVFFAAIPGALVFSRLADQIPHKKVPIIIALELMAATMLFIMVGTANQTVTIVGIIAYGFFGKLAVEPIIISWLSQFAPRKSIATTYGVFNFFGMTASVIVPSLTGTISDITGSKVYAFYLAIGIILVGTLIFSLVNKFAKAPTESY</sequence>
<evidence type="ECO:0000256" key="7">
    <source>
        <dbReference type="SAM" id="Phobius"/>
    </source>
</evidence>
<evidence type="ECO:0000259" key="8">
    <source>
        <dbReference type="PROSITE" id="PS50850"/>
    </source>
</evidence>